<gene>
    <name evidence="4" type="ORF">TEA_021730</name>
</gene>
<dbReference type="AlphaFoldDB" id="A0A4S4DZH3"/>
<dbReference type="GO" id="GO:0000123">
    <property type="term" value="C:histone acetyltransferase complex"/>
    <property type="evidence" value="ECO:0007669"/>
    <property type="project" value="TreeGrafter"/>
</dbReference>
<sequence length="146" mass="16382">MMRVCFNPVSDQELFFIQKEAGIPKKIVKVEDIPGLREAGWTPDQWGHSRFKTVIASSSFKQAMHDHPDAWPFKEPVDAHDVPDYYDIIKDPIGCCGHFHTSSSSPKNAIAIKLSFDHSLGHCNGEYTGIPNGEQWISLESGKIEL</sequence>
<evidence type="ECO:0000259" key="3">
    <source>
        <dbReference type="PROSITE" id="PS50014"/>
    </source>
</evidence>
<reference evidence="4 5" key="1">
    <citation type="journal article" date="2018" name="Proc. Natl. Acad. Sci. U.S.A.">
        <title>Draft genome sequence of Camellia sinensis var. sinensis provides insights into the evolution of the tea genome and tea quality.</title>
        <authorList>
            <person name="Wei C."/>
            <person name="Yang H."/>
            <person name="Wang S."/>
            <person name="Zhao J."/>
            <person name="Liu C."/>
            <person name="Gao L."/>
            <person name="Xia E."/>
            <person name="Lu Y."/>
            <person name="Tai Y."/>
            <person name="She G."/>
            <person name="Sun J."/>
            <person name="Cao H."/>
            <person name="Tong W."/>
            <person name="Gao Q."/>
            <person name="Li Y."/>
            <person name="Deng W."/>
            <person name="Jiang X."/>
            <person name="Wang W."/>
            <person name="Chen Q."/>
            <person name="Zhang S."/>
            <person name="Li H."/>
            <person name="Wu J."/>
            <person name="Wang P."/>
            <person name="Li P."/>
            <person name="Shi C."/>
            <person name="Zheng F."/>
            <person name="Jian J."/>
            <person name="Huang B."/>
            <person name="Shan D."/>
            <person name="Shi M."/>
            <person name="Fang C."/>
            <person name="Yue Y."/>
            <person name="Li F."/>
            <person name="Li D."/>
            <person name="Wei S."/>
            <person name="Han B."/>
            <person name="Jiang C."/>
            <person name="Yin Y."/>
            <person name="Xia T."/>
            <person name="Zhang Z."/>
            <person name="Bennetzen J.L."/>
            <person name="Zhao S."/>
            <person name="Wan X."/>
        </authorList>
    </citation>
    <scope>NUCLEOTIDE SEQUENCE [LARGE SCALE GENOMIC DNA]</scope>
    <source>
        <strain evidence="5">cv. Shuchazao</strain>
        <tissue evidence="4">Leaf</tissue>
    </source>
</reference>
<protein>
    <recommendedName>
        <fullName evidence="3">Bromo domain-containing protein</fullName>
    </recommendedName>
</protein>
<dbReference type="Proteomes" id="UP000306102">
    <property type="component" value="Unassembled WGS sequence"/>
</dbReference>
<keyword evidence="1 2" id="KW-0103">Bromodomain</keyword>
<evidence type="ECO:0000313" key="4">
    <source>
        <dbReference type="EMBL" id="THG08898.1"/>
    </source>
</evidence>
<dbReference type="STRING" id="542762.A0A4S4DZH3"/>
<name>A0A4S4DZH3_CAMSN</name>
<dbReference type="InterPro" id="IPR001487">
    <property type="entry name" value="Bromodomain"/>
</dbReference>
<organism evidence="4 5">
    <name type="scientific">Camellia sinensis var. sinensis</name>
    <name type="common">China tea</name>
    <dbReference type="NCBI Taxonomy" id="542762"/>
    <lineage>
        <taxon>Eukaryota</taxon>
        <taxon>Viridiplantae</taxon>
        <taxon>Streptophyta</taxon>
        <taxon>Embryophyta</taxon>
        <taxon>Tracheophyta</taxon>
        <taxon>Spermatophyta</taxon>
        <taxon>Magnoliopsida</taxon>
        <taxon>eudicotyledons</taxon>
        <taxon>Gunneridae</taxon>
        <taxon>Pentapetalae</taxon>
        <taxon>asterids</taxon>
        <taxon>Ericales</taxon>
        <taxon>Theaceae</taxon>
        <taxon>Camellia</taxon>
    </lineage>
</organism>
<dbReference type="InterPro" id="IPR036427">
    <property type="entry name" value="Bromodomain-like_sf"/>
</dbReference>
<dbReference type="PANTHER" id="PTHR45750">
    <property type="entry name" value="GH11602P"/>
    <property type="match status" value="1"/>
</dbReference>
<comment type="caution">
    <text evidence="4">The sequence shown here is derived from an EMBL/GenBank/DDBJ whole genome shotgun (WGS) entry which is preliminary data.</text>
</comment>
<dbReference type="SUPFAM" id="SSF47370">
    <property type="entry name" value="Bromodomain"/>
    <property type="match status" value="1"/>
</dbReference>
<dbReference type="EMBL" id="SDRB02008978">
    <property type="protein sequence ID" value="THG08898.1"/>
    <property type="molecule type" value="Genomic_DNA"/>
</dbReference>
<evidence type="ECO:0000313" key="5">
    <source>
        <dbReference type="Proteomes" id="UP000306102"/>
    </source>
</evidence>
<dbReference type="GO" id="GO:0010484">
    <property type="term" value="F:histone H3 acetyltransferase activity"/>
    <property type="evidence" value="ECO:0007669"/>
    <property type="project" value="TreeGrafter"/>
</dbReference>
<dbReference type="Gene3D" id="1.20.920.10">
    <property type="entry name" value="Bromodomain-like"/>
    <property type="match status" value="1"/>
</dbReference>
<accession>A0A4S4DZH3</accession>
<dbReference type="PANTHER" id="PTHR45750:SF3">
    <property type="entry name" value="HISTONE ACETYLTRANSFERASE"/>
    <property type="match status" value="1"/>
</dbReference>
<dbReference type="GO" id="GO:0045944">
    <property type="term" value="P:positive regulation of transcription by RNA polymerase II"/>
    <property type="evidence" value="ECO:0007669"/>
    <property type="project" value="TreeGrafter"/>
</dbReference>
<evidence type="ECO:0000256" key="1">
    <source>
        <dbReference type="ARBA" id="ARBA00023117"/>
    </source>
</evidence>
<dbReference type="PROSITE" id="PS50014">
    <property type="entry name" value="BROMODOMAIN_2"/>
    <property type="match status" value="1"/>
</dbReference>
<dbReference type="InterPro" id="IPR037800">
    <property type="entry name" value="GCN5"/>
</dbReference>
<keyword evidence="5" id="KW-1185">Reference proteome</keyword>
<evidence type="ECO:0000256" key="2">
    <source>
        <dbReference type="PROSITE-ProRule" id="PRU00035"/>
    </source>
</evidence>
<proteinExistence type="predicted"/>
<feature type="domain" description="Bromo" evidence="3">
    <location>
        <begin position="65"/>
        <end position="93"/>
    </location>
</feature>
<dbReference type="PRINTS" id="PR00503">
    <property type="entry name" value="BROMODOMAIN"/>
</dbReference>